<gene>
    <name evidence="2" type="ORF">N47_E43920</name>
</gene>
<dbReference type="InterPro" id="IPR036390">
    <property type="entry name" value="WH_DNA-bd_sf"/>
</dbReference>
<dbReference type="EMBL" id="FR695877">
    <property type="protein sequence ID" value="CBX30880.1"/>
    <property type="molecule type" value="Genomic_DNA"/>
</dbReference>
<dbReference type="GO" id="GO:0003700">
    <property type="term" value="F:DNA-binding transcription factor activity"/>
    <property type="evidence" value="ECO:0007669"/>
    <property type="project" value="InterPro"/>
</dbReference>
<dbReference type="PANTHER" id="PTHR30432">
    <property type="entry name" value="TRANSCRIPTIONAL REGULATOR MODE"/>
    <property type="match status" value="1"/>
</dbReference>
<dbReference type="Pfam" id="PF00126">
    <property type="entry name" value="HTH_1"/>
    <property type="match status" value="1"/>
</dbReference>
<dbReference type="InterPro" id="IPR036388">
    <property type="entry name" value="WH-like_DNA-bd_sf"/>
</dbReference>
<reference evidence="2" key="1">
    <citation type="journal article" date="2011" name="Environ. Microbiol.">
        <title>Genomic insights into the metabolic potential of the polycyclic aromatic hydrocarbon degrading sulfate-reducing Deltaproteobacterium N47.</title>
        <authorList>
            <person name="Bergmann F."/>
            <person name="Selesi D."/>
            <person name="Weinmaier T."/>
            <person name="Tischler P."/>
            <person name="Rattei T."/>
            <person name="Meckenstock R.U."/>
        </authorList>
    </citation>
    <scope>NUCLEOTIDE SEQUENCE</scope>
</reference>
<dbReference type="Gene3D" id="1.10.10.10">
    <property type="entry name" value="Winged helix-like DNA-binding domain superfamily/Winged helix DNA-binding domain"/>
    <property type="match status" value="1"/>
</dbReference>
<organism evidence="2">
    <name type="scientific">uncultured Desulfobacterium sp</name>
    <dbReference type="NCBI Taxonomy" id="201089"/>
    <lineage>
        <taxon>Bacteria</taxon>
        <taxon>Pseudomonadati</taxon>
        <taxon>Thermodesulfobacteriota</taxon>
        <taxon>Desulfobacteria</taxon>
        <taxon>Desulfobacterales</taxon>
        <taxon>Desulfobacteriaceae</taxon>
        <taxon>Desulfobacterium</taxon>
        <taxon>environmental samples</taxon>
    </lineage>
</organism>
<evidence type="ECO:0000259" key="1">
    <source>
        <dbReference type="Pfam" id="PF00126"/>
    </source>
</evidence>
<dbReference type="InterPro" id="IPR000847">
    <property type="entry name" value="LysR_HTH_N"/>
</dbReference>
<name>E1YL97_9BACT</name>
<sequence length="109" mass="12322">MKLLYKLWLDHGGKAFGKGPCNLLRSIEKTGSLHQGAKEMGISYRKAWNLLHDVESRLGFSLIERRAGGTSGGGSELTVVGRNLLERYEAFCREAEEKLQETFNKYFPE</sequence>
<dbReference type="SUPFAM" id="SSF46785">
    <property type="entry name" value="Winged helix' DNA-binding domain"/>
    <property type="match status" value="1"/>
</dbReference>
<accession>E1YL97</accession>
<evidence type="ECO:0000313" key="2">
    <source>
        <dbReference type="EMBL" id="CBX30880.1"/>
    </source>
</evidence>
<feature type="domain" description="HTH lysR-type" evidence="1">
    <location>
        <begin position="24"/>
        <end position="81"/>
    </location>
</feature>
<dbReference type="PANTHER" id="PTHR30432:SF1">
    <property type="entry name" value="DNA-BINDING TRANSCRIPTIONAL DUAL REGULATOR MODE"/>
    <property type="match status" value="1"/>
</dbReference>
<proteinExistence type="predicted"/>
<protein>
    <recommendedName>
        <fullName evidence="1">HTH lysR-type domain-containing protein</fullName>
    </recommendedName>
</protein>
<dbReference type="InterPro" id="IPR051815">
    <property type="entry name" value="Molybdate_resp_trans_reg"/>
</dbReference>
<dbReference type="AlphaFoldDB" id="E1YL97"/>